<dbReference type="InterPro" id="IPR029017">
    <property type="entry name" value="Enolase-like_N"/>
</dbReference>
<name>A0AAV9RVX6_9TELE</name>
<dbReference type="GO" id="GO:0000015">
    <property type="term" value="C:phosphopyruvate hydratase complex"/>
    <property type="evidence" value="ECO:0007669"/>
    <property type="project" value="InterPro"/>
</dbReference>
<comment type="caution">
    <text evidence="11">The sequence shown here is derived from an EMBL/GenBank/DDBJ whole genome shotgun (WGS) entry which is preliminary data.</text>
</comment>
<sequence length="340" mass="37677">MSCSSTAEYFKLSRSSTTLYFKLSHSSSTEYFTLSCNGTTEYFSLSCSTAEYFKLSHSSTTEYLRLSCSSTTEYFKLSHSSTTENFRVSCSSTAEYFKLSRSTTEYFRLSCSSTTEYFKLSYSSTTEHSLPLLPASSRLPLHTVAIKTPQRQRQTLSTSVRRTDGQSDGQRRSLPLFSELHLSVRMSITKIHAREILDSRGNPTVEVDLWTAKGLFRAAVPSGASTGVHEALELRDGDKSRYLGKGTQKAVDHINKEIAPKLIEKKFSVVEQEKIDKFMLELDGTENKSKFGANAILGVSLAVCKAGAAEKGVPLYRHIADLAGHKDVILPVPVSGRGFQ</sequence>
<keyword evidence="6" id="KW-0460">Magnesium</keyword>
<evidence type="ECO:0000256" key="7">
    <source>
        <dbReference type="ARBA" id="ARBA00023152"/>
    </source>
</evidence>
<comment type="subcellular location">
    <subcellularLocation>
        <location evidence="2">Cytoplasm</location>
    </subcellularLocation>
</comment>
<dbReference type="Gene3D" id="3.30.390.10">
    <property type="entry name" value="Enolase-like, N-terminal domain"/>
    <property type="match status" value="1"/>
</dbReference>
<feature type="compositionally biased region" description="Basic and acidic residues" evidence="9">
    <location>
        <begin position="161"/>
        <end position="171"/>
    </location>
</feature>
<evidence type="ECO:0000256" key="8">
    <source>
        <dbReference type="ARBA" id="ARBA00023239"/>
    </source>
</evidence>
<proteinExistence type="predicted"/>
<dbReference type="Pfam" id="PF03952">
    <property type="entry name" value="Enolase_N"/>
    <property type="match status" value="1"/>
</dbReference>
<dbReference type="PANTHER" id="PTHR11902">
    <property type="entry name" value="ENOLASE"/>
    <property type="match status" value="1"/>
</dbReference>
<evidence type="ECO:0000256" key="1">
    <source>
        <dbReference type="ARBA" id="ARBA00001946"/>
    </source>
</evidence>
<reference evidence="11 12" key="1">
    <citation type="submission" date="2021-06" db="EMBL/GenBank/DDBJ databases">
        <authorList>
            <person name="Palmer J.M."/>
        </authorList>
    </citation>
    <scope>NUCLEOTIDE SEQUENCE [LARGE SCALE GENOMIC DNA]</scope>
    <source>
        <strain evidence="11 12">MEX-2019</strain>
        <tissue evidence="11">Muscle</tissue>
    </source>
</reference>
<dbReference type="InterPro" id="IPR000941">
    <property type="entry name" value="Enolase"/>
</dbReference>
<keyword evidence="5" id="KW-0479">Metal-binding</keyword>
<dbReference type="SUPFAM" id="SSF54826">
    <property type="entry name" value="Enolase N-terminal domain-like"/>
    <property type="match status" value="1"/>
</dbReference>
<keyword evidence="12" id="KW-1185">Reference proteome</keyword>
<feature type="region of interest" description="Disordered" evidence="9">
    <location>
        <begin position="148"/>
        <end position="171"/>
    </location>
</feature>
<dbReference type="EC" id="4.2.1.11" evidence="3"/>
<dbReference type="Proteomes" id="UP001311232">
    <property type="component" value="Unassembled WGS sequence"/>
</dbReference>
<evidence type="ECO:0000259" key="10">
    <source>
        <dbReference type="SMART" id="SM01193"/>
    </source>
</evidence>
<feature type="domain" description="Enolase N-terminal" evidence="10">
    <location>
        <begin position="188"/>
        <end position="319"/>
    </location>
</feature>
<protein>
    <recommendedName>
        <fullName evidence="3">phosphopyruvate hydratase</fullName>
        <ecNumber evidence="3">4.2.1.11</ecNumber>
    </recommendedName>
</protein>
<dbReference type="GO" id="GO:0006096">
    <property type="term" value="P:glycolytic process"/>
    <property type="evidence" value="ECO:0007669"/>
    <property type="project" value="UniProtKB-KW"/>
</dbReference>
<dbReference type="AlphaFoldDB" id="A0AAV9RVX6"/>
<dbReference type="SMART" id="SM01193">
    <property type="entry name" value="Enolase_N"/>
    <property type="match status" value="1"/>
</dbReference>
<dbReference type="GO" id="GO:0004634">
    <property type="term" value="F:phosphopyruvate hydratase activity"/>
    <property type="evidence" value="ECO:0007669"/>
    <property type="project" value="UniProtKB-EC"/>
</dbReference>
<organism evidence="11 12">
    <name type="scientific">Crenichthys baileyi</name>
    <name type="common">White River springfish</name>
    <dbReference type="NCBI Taxonomy" id="28760"/>
    <lineage>
        <taxon>Eukaryota</taxon>
        <taxon>Metazoa</taxon>
        <taxon>Chordata</taxon>
        <taxon>Craniata</taxon>
        <taxon>Vertebrata</taxon>
        <taxon>Euteleostomi</taxon>
        <taxon>Actinopterygii</taxon>
        <taxon>Neopterygii</taxon>
        <taxon>Teleostei</taxon>
        <taxon>Neoteleostei</taxon>
        <taxon>Acanthomorphata</taxon>
        <taxon>Ovalentaria</taxon>
        <taxon>Atherinomorphae</taxon>
        <taxon>Cyprinodontiformes</taxon>
        <taxon>Goodeidae</taxon>
        <taxon>Crenichthys</taxon>
    </lineage>
</organism>
<dbReference type="PANTHER" id="PTHR11902:SF5">
    <property type="entry name" value="BETA-ENOLASE"/>
    <property type="match status" value="1"/>
</dbReference>
<feature type="compositionally biased region" description="Polar residues" evidence="9">
    <location>
        <begin position="149"/>
        <end position="160"/>
    </location>
</feature>
<evidence type="ECO:0000256" key="3">
    <source>
        <dbReference type="ARBA" id="ARBA00012058"/>
    </source>
</evidence>
<dbReference type="FunFam" id="3.30.390.10:FF:000001">
    <property type="entry name" value="Enolase"/>
    <property type="match status" value="1"/>
</dbReference>
<evidence type="ECO:0000256" key="9">
    <source>
        <dbReference type="SAM" id="MobiDB-lite"/>
    </source>
</evidence>
<evidence type="ECO:0000313" key="12">
    <source>
        <dbReference type="Proteomes" id="UP001311232"/>
    </source>
</evidence>
<dbReference type="EMBL" id="JAHHUM010001241">
    <property type="protein sequence ID" value="KAK5613199.1"/>
    <property type="molecule type" value="Genomic_DNA"/>
</dbReference>
<comment type="cofactor">
    <cofactor evidence="1">
        <name>Mg(2+)</name>
        <dbReference type="ChEBI" id="CHEBI:18420"/>
    </cofactor>
</comment>
<evidence type="ECO:0000313" key="11">
    <source>
        <dbReference type="EMBL" id="KAK5613199.1"/>
    </source>
</evidence>
<keyword evidence="8" id="KW-0456">Lyase</keyword>
<dbReference type="GO" id="GO:0000287">
    <property type="term" value="F:magnesium ion binding"/>
    <property type="evidence" value="ECO:0007669"/>
    <property type="project" value="InterPro"/>
</dbReference>
<keyword evidence="4" id="KW-0963">Cytoplasm</keyword>
<accession>A0AAV9RVX6</accession>
<evidence type="ECO:0000256" key="5">
    <source>
        <dbReference type="ARBA" id="ARBA00022723"/>
    </source>
</evidence>
<dbReference type="PRINTS" id="PR00148">
    <property type="entry name" value="ENOLASE"/>
</dbReference>
<gene>
    <name evidence="11" type="ORF">CRENBAI_026435</name>
</gene>
<keyword evidence="7" id="KW-0324">Glycolysis</keyword>
<dbReference type="InterPro" id="IPR020811">
    <property type="entry name" value="Enolase_N"/>
</dbReference>
<evidence type="ECO:0000256" key="6">
    <source>
        <dbReference type="ARBA" id="ARBA00022842"/>
    </source>
</evidence>
<evidence type="ECO:0000256" key="2">
    <source>
        <dbReference type="ARBA" id="ARBA00004496"/>
    </source>
</evidence>
<evidence type="ECO:0000256" key="4">
    <source>
        <dbReference type="ARBA" id="ARBA00022490"/>
    </source>
</evidence>